<sequence>MLGTHLASAKKLVHMVEILLEFFEFISLRKWSIKSTICIYICMEFVPTLVFSCIYFTSHFQVKNLLTQTRLQDDMWEKEGWLASLKLQKKLETDRERSSRSRASQNYCRILSLLLSIFPLL</sequence>
<evidence type="ECO:0000313" key="2">
    <source>
        <dbReference type="EMBL" id="GKV30736.1"/>
    </source>
</evidence>
<feature type="transmembrane region" description="Helical" evidence="1">
    <location>
        <begin position="37"/>
        <end position="57"/>
    </location>
</feature>
<dbReference type="AlphaFoldDB" id="A0AAV5L0G1"/>
<evidence type="ECO:0000256" key="1">
    <source>
        <dbReference type="SAM" id="Phobius"/>
    </source>
</evidence>
<gene>
    <name evidence="2" type="ORF">SLEP1_g39516</name>
</gene>
<name>A0AAV5L0G1_9ROSI</name>
<accession>A0AAV5L0G1</accession>
<keyword evidence="3" id="KW-1185">Reference proteome</keyword>
<keyword evidence="1" id="KW-0812">Transmembrane</keyword>
<keyword evidence="1" id="KW-0472">Membrane</keyword>
<reference evidence="2 3" key="1">
    <citation type="journal article" date="2021" name="Commun. Biol.">
        <title>The genome of Shorea leprosula (Dipterocarpaceae) highlights the ecological relevance of drought in aseasonal tropical rainforests.</title>
        <authorList>
            <person name="Ng K.K.S."/>
            <person name="Kobayashi M.J."/>
            <person name="Fawcett J.A."/>
            <person name="Hatakeyama M."/>
            <person name="Paape T."/>
            <person name="Ng C.H."/>
            <person name="Ang C.C."/>
            <person name="Tnah L.H."/>
            <person name="Lee C.T."/>
            <person name="Nishiyama T."/>
            <person name="Sese J."/>
            <person name="O'Brien M.J."/>
            <person name="Copetti D."/>
            <person name="Mohd Noor M.I."/>
            <person name="Ong R.C."/>
            <person name="Putra M."/>
            <person name="Sireger I.Z."/>
            <person name="Indrioko S."/>
            <person name="Kosugi Y."/>
            <person name="Izuno A."/>
            <person name="Isagi Y."/>
            <person name="Lee S.L."/>
            <person name="Shimizu K.K."/>
        </authorList>
    </citation>
    <scope>NUCLEOTIDE SEQUENCE [LARGE SCALE GENOMIC DNA]</scope>
    <source>
        <strain evidence="2">214</strain>
    </source>
</reference>
<dbReference type="Proteomes" id="UP001054252">
    <property type="component" value="Unassembled WGS sequence"/>
</dbReference>
<organism evidence="2 3">
    <name type="scientific">Rubroshorea leprosula</name>
    <dbReference type="NCBI Taxonomy" id="152421"/>
    <lineage>
        <taxon>Eukaryota</taxon>
        <taxon>Viridiplantae</taxon>
        <taxon>Streptophyta</taxon>
        <taxon>Embryophyta</taxon>
        <taxon>Tracheophyta</taxon>
        <taxon>Spermatophyta</taxon>
        <taxon>Magnoliopsida</taxon>
        <taxon>eudicotyledons</taxon>
        <taxon>Gunneridae</taxon>
        <taxon>Pentapetalae</taxon>
        <taxon>rosids</taxon>
        <taxon>malvids</taxon>
        <taxon>Malvales</taxon>
        <taxon>Dipterocarpaceae</taxon>
        <taxon>Rubroshorea</taxon>
    </lineage>
</organism>
<keyword evidence="1" id="KW-1133">Transmembrane helix</keyword>
<evidence type="ECO:0000313" key="3">
    <source>
        <dbReference type="Proteomes" id="UP001054252"/>
    </source>
</evidence>
<comment type="caution">
    <text evidence="2">The sequence shown here is derived from an EMBL/GenBank/DDBJ whole genome shotgun (WGS) entry which is preliminary data.</text>
</comment>
<proteinExistence type="predicted"/>
<dbReference type="EMBL" id="BPVZ01000088">
    <property type="protein sequence ID" value="GKV30736.1"/>
    <property type="molecule type" value="Genomic_DNA"/>
</dbReference>
<protein>
    <submittedName>
        <fullName evidence="2">Uncharacterized protein</fullName>
    </submittedName>
</protein>